<dbReference type="InterPro" id="IPR052603">
    <property type="entry name" value="EFCB6"/>
</dbReference>
<evidence type="ECO:0000313" key="3">
    <source>
        <dbReference type="Proteomes" id="UP000243217"/>
    </source>
</evidence>
<evidence type="ECO:0000313" key="2">
    <source>
        <dbReference type="EMBL" id="OQR81662.1"/>
    </source>
</evidence>
<accession>A0A1V9Y7G2</accession>
<dbReference type="OrthoDB" id="63447at2759"/>
<feature type="compositionally biased region" description="Basic residues" evidence="1">
    <location>
        <begin position="117"/>
        <end position="127"/>
    </location>
</feature>
<keyword evidence="3" id="KW-1185">Reference proteome</keyword>
<reference evidence="2 3" key="1">
    <citation type="journal article" date="2014" name="Genome Biol. Evol.">
        <title>The secreted proteins of Achlya hypogyna and Thraustotheca clavata identify the ancestral oomycete secretome and reveal gene acquisitions by horizontal gene transfer.</title>
        <authorList>
            <person name="Misner I."/>
            <person name="Blouin N."/>
            <person name="Leonard G."/>
            <person name="Richards T.A."/>
            <person name="Lane C.E."/>
        </authorList>
    </citation>
    <scope>NUCLEOTIDE SEQUENCE [LARGE SCALE GENOMIC DNA]</scope>
    <source>
        <strain evidence="2 3">ATCC 34112</strain>
    </source>
</reference>
<evidence type="ECO:0008006" key="4">
    <source>
        <dbReference type="Google" id="ProtNLM"/>
    </source>
</evidence>
<protein>
    <recommendedName>
        <fullName evidence="4">Calmodulin</fullName>
    </recommendedName>
</protein>
<gene>
    <name evidence="2" type="ORF">THRCLA_23320</name>
</gene>
<dbReference type="SUPFAM" id="SSF47473">
    <property type="entry name" value="EF-hand"/>
    <property type="match status" value="2"/>
</dbReference>
<proteinExistence type="predicted"/>
<organism evidence="2 3">
    <name type="scientific">Thraustotheca clavata</name>
    <dbReference type="NCBI Taxonomy" id="74557"/>
    <lineage>
        <taxon>Eukaryota</taxon>
        <taxon>Sar</taxon>
        <taxon>Stramenopiles</taxon>
        <taxon>Oomycota</taxon>
        <taxon>Saprolegniomycetes</taxon>
        <taxon>Saprolegniales</taxon>
        <taxon>Achlyaceae</taxon>
        <taxon>Thraustotheca</taxon>
    </lineage>
</organism>
<dbReference type="Proteomes" id="UP000243217">
    <property type="component" value="Unassembled WGS sequence"/>
</dbReference>
<feature type="region of interest" description="Disordered" evidence="1">
    <location>
        <begin position="91"/>
        <end position="133"/>
    </location>
</feature>
<dbReference type="PANTHER" id="PTHR20875">
    <property type="entry name" value="EF-HAND CALCIUM-BINDING DOMAIN-CONTAINING PROTEIN 6-RELATED"/>
    <property type="match status" value="1"/>
</dbReference>
<dbReference type="PANTHER" id="PTHR20875:SF0">
    <property type="entry name" value="GH12158P"/>
    <property type="match status" value="1"/>
</dbReference>
<comment type="caution">
    <text evidence="2">The sequence shown here is derived from an EMBL/GenBank/DDBJ whole genome shotgun (WGS) entry which is preliminary data.</text>
</comment>
<dbReference type="AlphaFoldDB" id="A0A1V9Y7G2"/>
<dbReference type="EMBL" id="JNBS01004933">
    <property type="protein sequence ID" value="OQR81662.1"/>
    <property type="molecule type" value="Genomic_DNA"/>
</dbReference>
<dbReference type="Gene3D" id="1.10.238.10">
    <property type="entry name" value="EF-hand"/>
    <property type="match status" value="1"/>
</dbReference>
<evidence type="ECO:0000256" key="1">
    <source>
        <dbReference type="SAM" id="MobiDB-lite"/>
    </source>
</evidence>
<name>A0A1V9Y7G2_9STRA</name>
<sequence>MPVSPNTKQCFKLLLNQFEADDVFSEFQHEDHKDKDMLKPSKFMQCLNCLLGPDHDIELSEVAEEFTAKKDQERVDYVKFCQSLEDAMDEKVKEEKEIDQTENEDATDAPQTSGSRSRTRRRRHSKPKSNITKRAIRVDQRLEKLRILKTAIRHKILHGVKHLSSQKDGFNGIRDVICQLDTDGGGLLVEGLFIDALLEHMKLPLTAKEMKYLTNNLRNKKEPKYIDYEHIGLFLCVDSEEEASTSGEETKFNKKSQEPRLGSGILNIERELQAHLLQSVPSDLATLSCRCAPRSIFTGAEKFVEACEVFDPLGINALSELDYAKVMEYCGFNLTKAQLQAILSKFPRDSDGNINYNLFLERYGQKHGSIKQQKQMKTILQRLAMDPTRDASEIIIHFKKQLDKIDRRVTGIRSGLLSKKDFLSALTSHESLRWPSKDVNTIIPLFCDGNEASHHVHYDRFLKMLENCTNIPTSRKCNCSEGTSSGDVLKKRLRAFLYDTSRGQSNRGYDIALHAFESADKMRNPNSGPTGLLQERDFFTVLRTIGTGIAPAEKLSLSHILTQANALTANGVLYLVFLKYFESIETNTPPVNANVPPHLRNISVGSYLAEYATPQECQNFEKIMETFSSLGAVPDKTHKSSELVYRLGPVLKVKLQFFT</sequence>
<dbReference type="InterPro" id="IPR011992">
    <property type="entry name" value="EF-hand-dom_pair"/>
</dbReference>